<evidence type="ECO:0000313" key="3">
    <source>
        <dbReference type="Proteomes" id="UP000032300"/>
    </source>
</evidence>
<keyword evidence="3" id="KW-1185">Reference proteome</keyword>
<organism evidence="2 3">
    <name type="scientific">Sphingomonas hengshuiensis</name>
    <dbReference type="NCBI Taxonomy" id="1609977"/>
    <lineage>
        <taxon>Bacteria</taxon>
        <taxon>Pseudomonadati</taxon>
        <taxon>Pseudomonadota</taxon>
        <taxon>Alphaproteobacteria</taxon>
        <taxon>Sphingomonadales</taxon>
        <taxon>Sphingomonadaceae</taxon>
        <taxon>Sphingomonas</taxon>
    </lineage>
</organism>
<dbReference type="AlphaFoldDB" id="A0A7U5BFZ3"/>
<dbReference type="PANTHER" id="PTHR11895">
    <property type="entry name" value="TRANSAMIDASE"/>
    <property type="match status" value="1"/>
</dbReference>
<evidence type="ECO:0000259" key="1">
    <source>
        <dbReference type="Pfam" id="PF01425"/>
    </source>
</evidence>
<dbReference type="Pfam" id="PF01425">
    <property type="entry name" value="Amidase"/>
    <property type="match status" value="2"/>
</dbReference>
<sequence length="408" mass="40713">MQHLDRIAALDPVLHSFIQVDAAGALRAAAVSQARFEGGTPRALEGVPVAVKANIAVAGLEWNAGMGARRGVIAPDDATAVAALRGAGAIVLGTLNMHEAALGATSDNPFFGRVANPHDPARTPGGSSGGSAAAVAAGLCTVSLGTDTMGSVRIPAAYCGLYTLKPGAGVISDAGLVPASRALDAIGPLARSLDDLAAVSAVLGVDARASAPVRLLTLEPAYGLACEPAIDAALMAALRALAPMPCAAVRLADDAAAVGVAGFVTVARELGGHLAGLSPEGFSKELRFLLGYAAARTQAEAEAAQAVLARTAATLRAAIGSDGVLLTPTAPQVAFAHTPRPPVTQAGFTALANIAGLPALTLPAGQDRDGMPVAVQLIGAPGSERGLIALARRLDTALQGYFPPDMLL</sequence>
<dbReference type="InterPro" id="IPR000120">
    <property type="entry name" value="Amidase"/>
</dbReference>
<dbReference type="SUPFAM" id="SSF75304">
    <property type="entry name" value="Amidase signature (AS) enzymes"/>
    <property type="match status" value="1"/>
</dbReference>
<feature type="domain" description="Amidase" evidence="1">
    <location>
        <begin position="277"/>
        <end position="387"/>
    </location>
</feature>
<dbReference type="InterPro" id="IPR036928">
    <property type="entry name" value="AS_sf"/>
</dbReference>
<reference evidence="2 3" key="2">
    <citation type="submission" date="2015-02" db="EMBL/GenBank/DDBJ databases">
        <title>The complete genome of Sphingomonas hengshuiensis sp. WHSC-8 isolated from soil of Hengshui Lake.</title>
        <authorList>
            <person name="Wei S."/>
            <person name="Guo J."/>
            <person name="Su C."/>
            <person name="Wu R."/>
            <person name="Zhang Z."/>
            <person name="Liang K."/>
            <person name="Li H."/>
            <person name="Wang T."/>
            <person name="Liu H."/>
            <person name="Zhang C."/>
            <person name="Li Z."/>
            <person name="Wang Q."/>
            <person name="Meng J."/>
        </authorList>
    </citation>
    <scope>NUCLEOTIDE SEQUENCE [LARGE SCALE GENOMIC DNA]</scope>
    <source>
        <strain evidence="2 3">WHSC-8</strain>
    </source>
</reference>
<name>A0A7U5BFZ3_9SPHN</name>
<accession>A0A7U5BFZ3</accession>
<reference evidence="2 3" key="1">
    <citation type="journal article" date="2015" name="Int. J. Syst. Evol. Microbiol.">
        <title>Sphingomonas hengshuiensis sp. nov., isolated from lake wetland.</title>
        <authorList>
            <person name="Wei S."/>
            <person name="Wang T."/>
            <person name="Liu H."/>
            <person name="Zhang C."/>
            <person name="Guo J."/>
            <person name="Wang Q."/>
            <person name="Liang K."/>
            <person name="Zhang Z."/>
        </authorList>
    </citation>
    <scope>NUCLEOTIDE SEQUENCE [LARGE SCALE GENOMIC DNA]</scope>
    <source>
        <strain evidence="2 3">WHSC-8</strain>
    </source>
</reference>
<evidence type="ECO:0000313" key="2">
    <source>
        <dbReference type="EMBL" id="AJP74548.1"/>
    </source>
</evidence>
<gene>
    <name evidence="2" type="ORF">TS85_14810</name>
</gene>
<dbReference type="PANTHER" id="PTHR11895:SF176">
    <property type="entry name" value="AMIDASE AMID-RELATED"/>
    <property type="match status" value="1"/>
</dbReference>
<dbReference type="Proteomes" id="UP000032300">
    <property type="component" value="Chromosome"/>
</dbReference>
<dbReference type="EMBL" id="CP010836">
    <property type="protein sequence ID" value="AJP74548.1"/>
    <property type="molecule type" value="Genomic_DNA"/>
</dbReference>
<dbReference type="InterPro" id="IPR023631">
    <property type="entry name" value="Amidase_dom"/>
</dbReference>
<proteinExistence type="predicted"/>
<dbReference type="GO" id="GO:0003824">
    <property type="term" value="F:catalytic activity"/>
    <property type="evidence" value="ECO:0007669"/>
    <property type="project" value="InterPro"/>
</dbReference>
<dbReference type="KEGG" id="sphi:TS85_14810"/>
<protein>
    <recommendedName>
        <fullName evidence="1">Amidase domain-containing protein</fullName>
    </recommendedName>
</protein>
<feature type="domain" description="Amidase" evidence="1">
    <location>
        <begin position="4"/>
        <end position="202"/>
    </location>
</feature>
<dbReference type="Gene3D" id="3.90.1300.10">
    <property type="entry name" value="Amidase signature (AS) domain"/>
    <property type="match status" value="1"/>
</dbReference>